<name>A0A652YRE6_NOCGL</name>
<organism evidence="2">
    <name type="scientific">Nocardia globerula</name>
    <dbReference type="NCBI Taxonomy" id="1818"/>
    <lineage>
        <taxon>Bacteria</taxon>
        <taxon>Bacillati</taxon>
        <taxon>Actinomycetota</taxon>
        <taxon>Actinomycetes</taxon>
        <taxon>Mycobacteriales</taxon>
        <taxon>Nocardiaceae</taxon>
        <taxon>Nocardia</taxon>
    </lineage>
</organism>
<gene>
    <name evidence="2" type="ORF">FNL38_103471</name>
</gene>
<protein>
    <submittedName>
        <fullName evidence="2">Pyridine nucleotide-disulfide oxidoreductase</fullName>
    </submittedName>
</protein>
<sequence>MDQCDVCIVGAGIAGLNAAAVASQYLSRDHKIILIDRRHRPGGMWSDTYPYIRLHQPHPLFTAGNIKWTLGQERSYLATKPEVLDHFTHCLDVIKKRVQVIEYFGWTVDSHAESADGNRITAQSETGQRLAIAATRVIKANGFGVNPNEPLSVSSEQIHSVSPDFFDIRSEEMHASDTPIWIVGGGKTAMDTAYAAVTEYPGREVNVIAGAGTYFINRDDMFPNGARRLWKGTLPTRMFNEIALRFDGTNEDEVRDWFQATHGLEPIQPSRRFFNGLLSESEAATISSGLNTVDMEYFDDAIDQPDGLEILYRSGETRLIQPGSWLVNCSGYLLRTDTEYEPYISTYGTTLSINTRSVTIGFSSFASYFLTHLLFLGKLDETPLYELDGEDLARKSRETLIWTALTLGQYNLSLIFDAVPNKVFLNCGLNFDRWYPIPRRMLETLRFMRTHHNDREHHRQTLGAVRERFDVRCGPL</sequence>
<dbReference type="EMBL" id="VNIQ01000003">
    <property type="protein sequence ID" value="TYQ05120.1"/>
    <property type="molecule type" value="Genomic_DNA"/>
</dbReference>
<dbReference type="GO" id="GO:0016491">
    <property type="term" value="F:oxidoreductase activity"/>
    <property type="evidence" value="ECO:0007669"/>
    <property type="project" value="InterPro"/>
</dbReference>
<feature type="domain" description="FAD/NAD(P)-binding" evidence="1">
    <location>
        <begin position="5"/>
        <end position="210"/>
    </location>
</feature>
<dbReference type="InterPro" id="IPR036188">
    <property type="entry name" value="FAD/NAD-bd_sf"/>
</dbReference>
<dbReference type="Pfam" id="PF07992">
    <property type="entry name" value="Pyr_redox_2"/>
    <property type="match status" value="1"/>
</dbReference>
<proteinExistence type="predicted"/>
<dbReference type="SUPFAM" id="SSF51905">
    <property type="entry name" value="FAD/NAD(P)-binding domain"/>
    <property type="match status" value="1"/>
</dbReference>
<reference evidence="2" key="1">
    <citation type="submission" date="2019-07" db="EMBL/GenBank/DDBJ databases">
        <title>Genomic Encyclopedia of Type Strains, Phase IV (KMG-IV): sequencing the most valuable type-strain genomes for metagenomic binning, comparative biology and taxonomic classification.</title>
        <authorList>
            <person name="Goeker M."/>
        </authorList>
    </citation>
    <scope>NUCLEOTIDE SEQUENCE</scope>
    <source>
        <strain evidence="2">DSM 44596</strain>
    </source>
</reference>
<dbReference type="InterPro" id="IPR023753">
    <property type="entry name" value="FAD/NAD-binding_dom"/>
</dbReference>
<dbReference type="Gene3D" id="3.50.50.60">
    <property type="entry name" value="FAD/NAD(P)-binding domain"/>
    <property type="match status" value="1"/>
</dbReference>
<comment type="caution">
    <text evidence="2">The sequence shown here is derived from an EMBL/GenBank/DDBJ whole genome shotgun (WGS) entry which is preliminary data.</text>
</comment>
<accession>A0A652YRE6</accession>
<dbReference type="AlphaFoldDB" id="A0A652YRE6"/>
<evidence type="ECO:0000259" key="1">
    <source>
        <dbReference type="Pfam" id="PF07992"/>
    </source>
</evidence>
<evidence type="ECO:0000313" key="2">
    <source>
        <dbReference type="EMBL" id="TYQ05120.1"/>
    </source>
</evidence>
<dbReference type="PRINTS" id="PR00368">
    <property type="entry name" value="FADPNR"/>
</dbReference>